<dbReference type="AlphaFoldDB" id="A0A2N3KYB7"/>
<gene>
    <name evidence="1" type="ORF">COO20_04670</name>
</gene>
<dbReference type="EMBL" id="NWTK01000002">
    <property type="protein sequence ID" value="PKR55466.1"/>
    <property type="molecule type" value="Genomic_DNA"/>
</dbReference>
<organism evidence="1 2">
    <name type="scientific">Thalassospira marina</name>
    <dbReference type="NCBI Taxonomy" id="2048283"/>
    <lineage>
        <taxon>Bacteria</taxon>
        <taxon>Pseudomonadati</taxon>
        <taxon>Pseudomonadota</taxon>
        <taxon>Alphaproteobacteria</taxon>
        <taxon>Rhodospirillales</taxon>
        <taxon>Thalassospiraceae</taxon>
        <taxon>Thalassospira</taxon>
    </lineage>
</organism>
<name>A0A2N3KYB7_9PROT</name>
<proteinExistence type="predicted"/>
<comment type="caution">
    <text evidence="1">The sequence shown here is derived from an EMBL/GenBank/DDBJ whole genome shotgun (WGS) entry which is preliminary data.</text>
</comment>
<dbReference type="RefSeq" id="WP_101264515.1">
    <property type="nucleotide sequence ID" value="NZ_NWTK01000002.1"/>
</dbReference>
<dbReference type="Proteomes" id="UP000233597">
    <property type="component" value="Unassembled WGS sequence"/>
</dbReference>
<accession>A0A2N3KYB7</accession>
<protein>
    <submittedName>
        <fullName evidence="1">Uncharacterized protein</fullName>
    </submittedName>
</protein>
<reference evidence="1 2" key="1">
    <citation type="submission" date="2017-09" db="EMBL/GenBank/DDBJ databases">
        <title>Biodiversity and function of Thalassospira species in the particle-attached aromatic-hydrocarbon-degrading consortia from the surface seawater of the South China Sea.</title>
        <authorList>
            <person name="Dong C."/>
            <person name="Liu R."/>
            <person name="Shao Z."/>
        </authorList>
    </citation>
    <scope>NUCLEOTIDE SEQUENCE [LARGE SCALE GENOMIC DNA]</scope>
    <source>
        <strain evidence="1 2">CSC1P2</strain>
    </source>
</reference>
<sequence>MTDTSFGHCFALYVLLCGLMAGLLALAGCDPELPPPGGRPITSGSYAPLHGAVDFCARNPEADQCR</sequence>
<evidence type="ECO:0000313" key="1">
    <source>
        <dbReference type="EMBL" id="PKR55466.1"/>
    </source>
</evidence>
<evidence type="ECO:0000313" key="2">
    <source>
        <dbReference type="Proteomes" id="UP000233597"/>
    </source>
</evidence>